<gene>
    <name evidence="2" type="ORF">AO440_001552</name>
</gene>
<organism evidence="2 3">
    <name type="scientific">Candida glabrata</name>
    <name type="common">Yeast</name>
    <name type="synonym">Torulopsis glabrata</name>
    <dbReference type="NCBI Taxonomy" id="5478"/>
    <lineage>
        <taxon>Eukaryota</taxon>
        <taxon>Fungi</taxon>
        <taxon>Dikarya</taxon>
        <taxon>Ascomycota</taxon>
        <taxon>Saccharomycotina</taxon>
        <taxon>Saccharomycetes</taxon>
        <taxon>Saccharomycetales</taxon>
        <taxon>Saccharomycetaceae</taxon>
        <taxon>Nakaseomyces</taxon>
    </lineage>
</organism>
<dbReference type="Pfam" id="PF00069">
    <property type="entry name" value="Pkinase"/>
    <property type="match status" value="1"/>
</dbReference>
<protein>
    <submittedName>
        <fullName evidence="2">Serine/threonine-protein kinase ISR1</fullName>
    </submittedName>
</protein>
<dbReference type="VEuPathDB" id="FungiDB:GVI51_G01573"/>
<dbReference type="PROSITE" id="PS00108">
    <property type="entry name" value="PROTEIN_KINASE_ST"/>
    <property type="match status" value="1"/>
</dbReference>
<dbReference type="PROSITE" id="PS50011">
    <property type="entry name" value="PROTEIN_KINASE_DOM"/>
    <property type="match status" value="1"/>
</dbReference>
<dbReference type="InterPro" id="IPR011009">
    <property type="entry name" value="Kinase-like_dom_sf"/>
</dbReference>
<dbReference type="PANTHER" id="PTHR24348:SF68">
    <property type="entry name" value="SERINE_THREONINE-PROTEIN KINASE ATG1C"/>
    <property type="match status" value="1"/>
</dbReference>
<dbReference type="VEuPathDB" id="FungiDB:CAGL0G01716g"/>
<dbReference type="SUPFAM" id="SSF56112">
    <property type="entry name" value="Protein kinase-like (PK-like)"/>
    <property type="match status" value="1"/>
</dbReference>
<comment type="caution">
    <text evidence="2">The sequence shown here is derived from an EMBL/GenBank/DDBJ whole genome shotgun (WGS) entry which is preliminary data.</text>
</comment>
<evidence type="ECO:0000259" key="1">
    <source>
        <dbReference type="PROSITE" id="PS50011"/>
    </source>
</evidence>
<dbReference type="Gene3D" id="1.10.510.10">
    <property type="entry name" value="Transferase(Phosphotransferase) domain 1"/>
    <property type="match status" value="1"/>
</dbReference>
<dbReference type="GO" id="GO:0010506">
    <property type="term" value="P:regulation of autophagy"/>
    <property type="evidence" value="ECO:0007669"/>
    <property type="project" value="InterPro"/>
</dbReference>
<keyword evidence="2" id="KW-0808">Transferase</keyword>
<dbReference type="GO" id="GO:0005524">
    <property type="term" value="F:ATP binding"/>
    <property type="evidence" value="ECO:0007669"/>
    <property type="project" value="InterPro"/>
</dbReference>
<dbReference type="InterPro" id="IPR008271">
    <property type="entry name" value="Ser/Thr_kinase_AS"/>
</dbReference>
<feature type="domain" description="Protein kinase" evidence="1">
    <location>
        <begin position="81"/>
        <end position="380"/>
    </location>
</feature>
<reference evidence="2 3" key="1">
    <citation type="submission" date="2015-10" db="EMBL/GenBank/DDBJ databases">
        <title>Draft genomes sequences of Candida glabrata isolates 1A, 1B, 2A, 2B, 3A and 3B.</title>
        <authorList>
            <person name="Haavelsrud O.E."/>
            <person name="Gaustad P."/>
        </authorList>
    </citation>
    <scope>NUCLEOTIDE SEQUENCE [LARGE SCALE GENOMIC DNA]</scope>
    <source>
        <strain evidence="2">910700640</strain>
    </source>
</reference>
<dbReference type="GO" id="GO:0004674">
    <property type="term" value="F:protein serine/threonine kinase activity"/>
    <property type="evidence" value="ECO:0007669"/>
    <property type="project" value="InterPro"/>
</dbReference>
<dbReference type="SMART" id="SM00220">
    <property type="entry name" value="S_TKc"/>
    <property type="match status" value="1"/>
</dbReference>
<dbReference type="PANTHER" id="PTHR24348">
    <property type="entry name" value="SERINE/THREONINE-PROTEIN KINASE UNC-51-RELATED"/>
    <property type="match status" value="1"/>
</dbReference>
<dbReference type="InterPro" id="IPR000719">
    <property type="entry name" value="Prot_kinase_dom"/>
</dbReference>
<dbReference type="Proteomes" id="UP000054886">
    <property type="component" value="Unassembled WGS sequence"/>
</dbReference>
<dbReference type="AlphaFoldDB" id="A0A0W0D730"/>
<dbReference type="EMBL" id="LLZZ01000107">
    <property type="protein sequence ID" value="KTB07608.1"/>
    <property type="molecule type" value="Genomic_DNA"/>
</dbReference>
<dbReference type="VEuPathDB" id="FungiDB:GWK60_G01573"/>
<sequence length="380" mass="43448">MDTPPTSPAFTTSRYMPLSPELKEGKCSQSSLDLLQSDLELCSKNGNKVMDVMALYHGTLASVACQVYGDRNVDLYLNPSLKIGKVRDRGSVSFIFDLEDRYVIKCPMSRRKYDIILREALILRLLQAPDNNIVPLIGVTYLGKSHFRHLRANELVPALVLQKFELNLHTYINMHRGDIQPDKGVWHSLLRDILCALKFMKSKNIVHRDIKTSNILLNLPRHDTDTTRFYLADFTSADIEDPEEFNTTHDHVDTTLEYCAPELISFFSDMPMSNHSSHIVGTPSMHTDLYAAGLCLLSFITGYEPYDQLFNSSSTNETRSRSASPVQKSQWLINAISKMDPISLNIQDQRIYDIWREELQILNAILVERKPLEEIMQLLH</sequence>
<evidence type="ECO:0000313" key="2">
    <source>
        <dbReference type="EMBL" id="KTB07608.1"/>
    </source>
</evidence>
<name>A0A0W0D730_CANGB</name>
<accession>A0A0W0D730</accession>
<dbReference type="InterPro" id="IPR045269">
    <property type="entry name" value="Atg1-like"/>
</dbReference>
<dbReference type="VEuPathDB" id="FungiDB:B1J91_G01716g"/>
<evidence type="ECO:0000313" key="3">
    <source>
        <dbReference type="Proteomes" id="UP000054886"/>
    </source>
</evidence>
<dbReference type="GO" id="GO:0005737">
    <property type="term" value="C:cytoplasm"/>
    <property type="evidence" value="ECO:0007669"/>
    <property type="project" value="TreeGrafter"/>
</dbReference>
<proteinExistence type="predicted"/>
<keyword evidence="2" id="KW-0418">Kinase</keyword>
<dbReference type="GO" id="GO:0106279">
    <property type="term" value="P:negative regulation of UDP-N-acetylglucosamine biosynthetic process"/>
    <property type="evidence" value="ECO:0007669"/>
    <property type="project" value="EnsemblFungi"/>
</dbReference>